<evidence type="ECO:0000313" key="4">
    <source>
        <dbReference type="Proteomes" id="UP001526426"/>
    </source>
</evidence>
<evidence type="ECO:0000313" key="3">
    <source>
        <dbReference type="EMBL" id="MCW6038772.1"/>
    </source>
</evidence>
<gene>
    <name evidence="3" type="ORF">K4A83_21230</name>
</gene>
<dbReference type="InterPro" id="IPR027417">
    <property type="entry name" value="P-loop_NTPase"/>
</dbReference>
<feature type="domain" description="NACHT" evidence="2">
    <location>
        <begin position="408"/>
        <end position="569"/>
    </location>
</feature>
<dbReference type="Gene3D" id="3.40.50.300">
    <property type="entry name" value="P-loop containing nucleotide triphosphate hydrolases"/>
    <property type="match status" value="1"/>
</dbReference>
<protein>
    <submittedName>
        <fullName evidence="3">NACHT domain-containing protein</fullName>
    </submittedName>
</protein>
<evidence type="ECO:0000259" key="2">
    <source>
        <dbReference type="Pfam" id="PF05729"/>
    </source>
</evidence>
<sequence>MAMDVGRSLVKLTIGGGCVLGALATTAIVGPVGGIFATALGNVAAGNTANAIDALLDGGEGRVSLENHDLTKAVGKAIAAVITLAARSQRGKTRQYLEKIAAQAKDNWVEIAQQELTQQRYPALREAKLDQFLTPEEYQLTQQGNLTATEWGDIFIGLNMAACKGGGFAIPPEVRQEVAELLHSTFSKALRETLKEDFANDGKAWAGLTLQLLTGMQAQLSQLQASQGGMNAEEFSPILQQFQALETQLRGTVDQQQAFFNDISRRIDSGFAEVCHQLGVMETTITELLQSLEERLEELRQEVTEFRQEVRQGFESLQNQPGGRQLSKQEYRQRQSVLTQMQTEVESRLNQSIHRAAFVNLGKEQQPQQVQRPWDMSVKVGEQRSVQLPAQTTILDVFDNPTISGKFLILGKPGGGKTTTLLELAEALIERAEGDSDAPIPVILELSTWQEVTKREFPKFWEQKKYDPSIKEWVLSHLMSKGVSQEIGEQWLREKEFVLLLDGLDELQPERQAKCVRAINQFLEGEFSPLHLVVCSRKEEYEVYEEMLHLNGAICLEDLTNEQIRHYFTSVNLGEFWESIKGSEKIVDFIRQPLFLAVTSLAYQQIDVEEWQNCHMIDYLLDVYIDRMLNRVPKVYKKKRSSGCFKETLNTLILLSKTRSVESVLMN</sequence>
<accession>A0ABT3LCA8</accession>
<dbReference type="Pfam" id="PF05729">
    <property type="entry name" value="NACHT"/>
    <property type="match status" value="1"/>
</dbReference>
<organism evidence="3 4">
    <name type="scientific">Spirulina subsalsa FACHB-351</name>
    <dbReference type="NCBI Taxonomy" id="234711"/>
    <lineage>
        <taxon>Bacteria</taxon>
        <taxon>Bacillati</taxon>
        <taxon>Cyanobacteriota</taxon>
        <taxon>Cyanophyceae</taxon>
        <taxon>Spirulinales</taxon>
        <taxon>Spirulinaceae</taxon>
        <taxon>Spirulina</taxon>
    </lineage>
</organism>
<dbReference type="Proteomes" id="UP001526426">
    <property type="component" value="Unassembled WGS sequence"/>
</dbReference>
<feature type="coiled-coil region" evidence="1">
    <location>
        <begin position="282"/>
        <end position="316"/>
    </location>
</feature>
<dbReference type="InterPro" id="IPR007111">
    <property type="entry name" value="NACHT_NTPase"/>
</dbReference>
<name>A0ABT3LCA8_9CYAN</name>
<comment type="caution">
    <text evidence="3">The sequence shown here is derived from an EMBL/GenBank/DDBJ whole genome shotgun (WGS) entry which is preliminary data.</text>
</comment>
<keyword evidence="1" id="KW-0175">Coiled coil</keyword>
<evidence type="ECO:0000256" key="1">
    <source>
        <dbReference type="SAM" id="Coils"/>
    </source>
</evidence>
<reference evidence="3 4" key="1">
    <citation type="submission" date="2021-08" db="EMBL/GenBank/DDBJ databases">
        <title>Draft genome sequence of Spirulina subsalsa with high tolerance to salinity and hype-accumulation of phycocyanin.</title>
        <authorList>
            <person name="Pei H."/>
            <person name="Jiang L."/>
        </authorList>
    </citation>
    <scope>NUCLEOTIDE SEQUENCE [LARGE SCALE GENOMIC DNA]</scope>
    <source>
        <strain evidence="3 4">FACHB-351</strain>
    </source>
</reference>
<dbReference type="SUPFAM" id="SSF52540">
    <property type="entry name" value="P-loop containing nucleoside triphosphate hydrolases"/>
    <property type="match status" value="1"/>
</dbReference>
<keyword evidence="4" id="KW-1185">Reference proteome</keyword>
<proteinExistence type="predicted"/>
<dbReference type="EMBL" id="JAIHOM010000176">
    <property type="protein sequence ID" value="MCW6038772.1"/>
    <property type="molecule type" value="Genomic_DNA"/>
</dbReference>